<protein>
    <submittedName>
        <fullName evidence="3">Uncharacterized protein</fullName>
    </submittedName>
</protein>
<feature type="chain" id="PRO_5013335258" evidence="2">
    <location>
        <begin position="19"/>
        <end position="109"/>
    </location>
</feature>
<keyword evidence="2" id="KW-0732">Signal</keyword>
<evidence type="ECO:0000256" key="1">
    <source>
        <dbReference type="SAM" id="MobiDB-lite"/>
    </source>
</evidence>
<evidence type="ECO:0000256" key="2">
    <source>
        <dbReference type="SAM" id="SignalP"/>
    </source>
</evidence>
<name>A0A1J9Q691_9EURO</name>
<feature type="region of interest" description="Disordered" evidence="1">
    <location>
        <begin position="73"/>
        <end position="109"/>
    </location>
</feature>
<gene>
    <name evidence="3" type="ORF">ACJ73_04640</name>
</gene>
<dbReference type="EMBL" id="LGTZ01000658">
    <property type="protein sequence ID" value="OJD24000.1"/>
    <property type="molecule type" value="Genomic_DNA"/>
</dbReference>
<feature type="compositionally biased region" description="Polar residues" evidence="1">
    <location>
        <begin position="87"/>
        <end position="100"/>
    </location>
</feature>
<keyword evidence="4" id="KW-1185">Reference proteome</keyword>
<dbReference type="AlphaFoldDB" id="A0A1J9Q691"/>
<feature type="signal peptide" evidence="2">
    <location>
        <begin position="1"/>
        <end position="18"/>
    </location>
</feature>
<sequence>MAALLLAITLMMLPGCTTRRWQSRTSQPNFGCFVNLGTSRDQQVTGPAPTRGLTRNEAQNLTTYSAAQLVESSVEPRTLPHGLRAPTSRTSATTLQQLWNSRPYKNKMP</sequence>
<accession>A0A1J9Q691</accession>
<comment type="caution">
    <text evidence="3">The sequence shown here is derived from an EMBL/GenBank/DDBJ whole genome shotgun (WGS) entry which is preliminary data.</text>
</comment>
<evidence type="ECO:0000313" key="4">
    <source>
        <dbReference type="Proteomes" id="UP000242791"/>
    </source>
</evidence>
<dbReference type="Proteomes" id="UP000242791">
    <property type="component" value="Unassembled WGS sequence"/>
</dbReference>
<evidence type="ECO:0000313" key="3">
    <source>
        <dbReference type="EMBL" id="OJD24000.1"/>
    </source>
</evidence>
<organism evidence="3 4">
    <name type="scientific">Blastomyces percursus</name>
    <dbReference type="NCBI Taxonomy" id="1658174"/>
    <lineage>
        <taxon>Eukaryota</taxon>
        <taxon>Fungi</taxon>
        <taxon>Dikarya</taxon>
        <taxon>Ascomycota</taxon>
        <taxon>Pezizomycotina</taxon>
        <taxon>Eurotiomycetes</taxon>
        <taxon>Eurotiomycetidae</taxon>
        <taxon>Onygenales</taxon>
        <taxon>Ajellomycetaceae</taxon>
        <taxon>Blastomyces</taxon>
    </lineage>
</organism>
<reference evidence="3 4" key="1">
    <citation type="submission" date="2015-08" db="EMBL/GenBank/DDBJ databases">
        <title>Emmonsia species relationships and genome sequence.</title>
        <authorList>
            <person name="Cuomo C.A."/>
            <person name="Schwartz I.S."/>
            <person name="Kenyon C."/>
            <person name="De Hoog G.S."/>
            <person name="Govender N.P."/>
            <person name="Botha A."/>
            <person name="Moreno L."/>
            <person name="De Vries M."/>
            <person name="Munoz J.F."/>
            <person name="Stielow J.B."/>
        </authorList>
    </citation>
    <scope>NUCLEOTIDE SEQUENCE [LARGE SCALE GENOMIC DNA]</scope>
    <source>
        <strain evidence="3 4">EI222</strain>
    </source>
</reference>
<dbReference type="VEuPathDB" id="FungiDB:ACJ73_04640"/>
<proteinExistence type="predicted"/>